<sequence>MGLEVAQRWMDWRRAHHSRSRGIKGDRDAGRGDGRRADLRDY</sequence>
<reference evidence="2 3" key="1">
    <citation type="submission" date="2005-07" db="EMBL/GenBank/DDBJ databases">
        <authorList>
            <person name="Mural R.J."/>
            <person name="Li P.W."/>
            <person name="Adams M.D."/>
            <person name="Amanatides P.G."/>
            <person name="Baden-Tillson H."/>
            <person name="Barnstead M."/>
            <person name="Chin S.H."/>
            <person name="Dew I."/>
            <person name="Evans C.A."/>
            <person name="Ferriera S."/>
            <person name="Flanigan M."/>
            <person name="Fosler C."/>
            <person name="Glodek A."/>
            <person name="Gu Z."/>
            <person name="Holt R.A."/>
            <person name="Jennings D."/>
            <person name="Kraft C.L."/>
            <person name="Lu F."/>
            <person name="Nguyen T."/>
            <person name="Nusskern D.R."/>
            <person name="Pfannkoch C.M."/>
            <person name="Sitter C."/>
            <person name="Sutton G.G."/>
            <person name="Venter J.C."/>
            <person name="Wang Z."/>
            <person name="Woodage T."/>
            <person name="Zheng X.H."/>
            <person name="Zhong F."/>
        </authorList>
    </citation>
    <scope>NUCLEOTIDE SEQUENCE [LARGE SCALE GENOMIC DNA]</scope>
    <source>
        <strain>BN</strain>
        <strain evidence="3">Sprague-Dawley</strain>
    </source>
</reference>
<dbReference type="AlphaFoldDB" id="A6HDJ7"/>
<gene>
    <name evidence="2" type="ORF">rCG_34199</name>
</gene>
<protein>
    <submittedName>
        <fullName evidence="2">RCG34199</fullName>
    </submittedName>
</protein>
<name>A6HDJ7_RAT</name>
<organism evidence="2 3">
    <name type="scientific">Rattus norvegicus</name>
    <name type="common">Rat</name>
    <dbReference type="NCBI Taxonomy" id="10116"/>
    <lineage>
        <taxon>Eukaryota</taxon>
        <taxon>Metazoa</taxon>
        <taxon>Chordata</taxon>
        <taxon>Craniata</taxon>
        <taxon>Vertebrata</taxon>
        <taxon>Euteleostomi</taxon>
        <taxon>Mammalia</taxon>
        <taxon>Eutheria</taxon>
        <taxon>Euarchontoglires</taxon>
        <taxon>Glires</taxon>
        <taxon>Rodentia</taxon>
        <taxon>Myomorpha</taxon>
        <taxon>Muroidea</taxon>
        <taxon>Muridae</taxon>
        <taxon>Murinae</taxon>
        <taxon>Rattus</taxon>
    </lineage>
</organism>
<evidence type="ECO:0000313" key="3">
    <source>
        <dbReference type="Proteomes" id="UP000234681"/>
    </source>
</evidence>
<proteinExistence type="predicted"/>
<feature type="compositionally biased region" description="Basic and acidic residues" evidence="1">
    <location>
        <begin position="23"/>
        <end position="42"/>
    </location>
</feature>
<evidence type="ECO:0000256" key="1">
    <source>
        <dbReference type="SAM" id="MobiDB-lite"/>
    </source>
</evidence>
<dbReference type="Proteomes" id="UP000234681">
    <property type="component" value="Chromosome 10"/>
</dbReference>
<accession>A6HDJ7</accession>
<evidence type="ECO:0000313" key="2">
    <source>
        <dbReference type="EMBL" id="EDM04102.1"/>
    </source>
</evidence>
<dbReference type="EMBL" id="CH473948">
    <property type="protein sequence ID" value="EDM04102.1"/>
    <property type="molecule type" value="Genomic_DNA"/>
</dbReference>
<feature type="region of interest" description="Disordered" evidence="1">
    <location>
        <begin position="15"/>
        <end position="42"/>
    </location>
</feature>